<dbReference type="GO" id="GO:0005634">
    <property type="term" value="C:nucleus"/>
    <property type="evidence" value="ECO:0007669"/>
    <property type="project" value="UniProtKB-SubCell"/>
</dbReference>
<evidence type="ECO:0000256" key="2">
    <source>
        <dbReference type="ARBA" id="ARBA00004584"/>
    </source>
</evidence>
<protein>
    <recommendedName>
        <fullName evidence="3">Centromere protein M</fullName>
    </recommendedName>
</protein>
<dbReference type="PANTHER" id="PTHR34436">
    <property type="entry name" value="CENTROMERE PROTEIN M"/>
    <property type="match status" value="1"/>
</dbReference>
<dbReference type="InterPro" id="IPR020987">
    <property type="entry name" value="Centromere_Cenp-M"/>
</dbReference>
<evidence type="ECO:0000256" key="4">
    <source>
        <dbReference type="ARBA" id="ARBA00022454"/>
    </source>
</evidence>
<evidence type="ECO:0000256" key="1">
    <source>
        <dbReference type="ARBA" id="ARBA00004123"/>
    </source>
</evidence>
<dbReference type="InterPro" id="IPR027417">
    <property type="entry name" value="P-loop_NTPase"/>
</dbReference>
<evidence type="ECO:0000256" key="6">
    <source>
        <dbReference type="ARBA" id="ARBA00023328"/>
    </source>
</evidence>
<keyword evidence="7" id="KW-1185">Reference proteome</keyword>
<keyword evidence="6" id="KW-0137">Centromere</keyword>
<evidence type="ECO:0000256" key="3">
    <source>
        <dbReference type="ARBA" id="ARBA00016382"/>
    </source>
</evidence>
<accession>A0A6P5A5G0</accession>
<sequence length="203" mass="22644">MAAEQESDMPEVLPGEILKPFNKMPCRDTATVLLVGSYGTGKQQLAKAMVDLCTDTGLKLQVRTTTSLPLPEENTDTRPRIDYIVFIIDLTNRLSFSTVKSAVQCVDVEYFLGRACFVVTNAKGTSDQCVEMEEVSRLADMYNTMYICGATKEGHPDERTTLANQLLRLVEVSAGRKNVSPLLLDLTCRQLSFQEEQPEFYTV</sequence>
<keyword evidence="4" id="KW-0158">Chromosome</keyword>
<dbReference type="KEGG" id="bbel:109485509"/>
<proteinExistence type="predicted"/>
<keyword evidence="5" id="KW-0539">Nucleus</keyword>
<dbReference type="SUPFAM" id="SSF52540">
    <property type="entry name" value="P-loop containing nucleoside triphosphate hydrolases"/>
    <property type="match status" value="1"/>
</dbReference>
<name>A0A6P5A5G0_BRABE</name>
<dbReference type="PANTHER" id="PTHR34436:SF1">
    <property type="entry name" value="CENTROMERE PROTEIN M"/>
    <property type="match status" value="1"/>
</dbReference>
<dbReference type="AlphaFoldDB" id="A0A6P5A5G0"/>
<dbReference type="Gene3D" id="3.40.50.300">
    <property type="entry name" value="P-loop containing nucleotide triphosphate hydrolases"/>
    <property type="match status" value="1"/>
</dbReference>
<gene>
    <name evidence="8" type="primary">LOC109485509</name>
</gene>
<comment type="subcellular location">
    <subcellularLocation>
        <location evidence="2">Chromosome</location>
        <location evidence="2">Centromere</location>
    </subcellularLocation>
    <subcellularLocation>
        <location evidence="1">Nucleus</location>
    </subcellularLocation>
</comment>
<evidence type="ECO:0000313" key="8">
    <source>
        <dbReference type="RefSeq" id="XP_019644758.1"/>
    </source>
</evidence>
<dbReference type="OrthoDB" id="2386686at2759"/>
<organism evidence="7 8">
    <name type="scientific">Branchiostoma belcheri</name>
    <name type="common">Amphioxus</name>
    <dbReference type="NCBI Taxonomy" id="7741"/>
    <lineage>
        <taxon>Eukaryota</taxon>
        <taxon>Metazoa</taxon>
        <taxon>Chordata</taxon>
        <taxon>Cephalochordata</taxon>
        <taxon>Leptocardii</taxon>
        <taxon>Amphioxiformes</taxon>
        <taxon>Branchiostomatidae</taxon>
        <taxon>Branchiostoma</taxon>
    </lineage>
</organism>
<dbReference type="Proteomes" id="UP000515135">
    <property type="component" value="Unplaced"/>
</dbReference>
<evidence type="ECO:0000313" key="7">
    <source>
        <dbReference type="Proteomes" id="UP000515135"/>
    </source>
</evidence>
<evidence type="ECO:0000256" key="5">
    <source>
        <dbReference type="ARBA" id="ARBA00023242"/>
    </source>
</evidence>
<dbReference type="GO" id="GO:0000775">
    <property type="term" value="C:chromosome, centromeric region"/>
    <property type="evidence" value="ECO:0007669"/>
    <property type="project" value="UniProtKB-SubCell"/>
</dbReference>
<dbReference type="RefSeq" id="XP_019644758.1">
    <property type="nucleotide sequence ID" value="XM_019789199.1"/>
</dbReference>
<reference evidence="8" key="1">
    <citation type="submission" date="2025-08" db="UniProtKB">
        <authorList>
            <consortium name="RefSeq"/>
        </authorList>
    </citation>
    <scope>IDENTIFICATION</scope>
    <source>
        <tissue evidence="8">Gonad</tissue>
    </source>
</reference>
<dbReference type="GeneID" id="109485509"/>
<dbReference type="Pfam" id="PF11111">
    <property type="entry name" value="CENP-M"/>
    <property type="match status" value="1"/>
</dbReference>